<dbReference type="GO" id="GO:0005737">
    <property type="term" value="C:cytoplasm"/>
    <property type="evidence" value="ECO:0007669"/>
    <property type="project" value="TreeGrafter"/>
</dbReference>
<name>A0A6I9VNR0_9HYME</name>
<dbReference type="PROSITE" id="PS00108">
    <property type="entry name" value="PROTEIN_KINASE_ST"/>
    <property type="match status" value="1"/>
</dbReference>
<evidence type="ECO:0000256" key="1">
    <source>
        <dbReference type="ARBA" id="ARBA00012513"/>
    </source>
</evidence>
<feature type="region of interest" description="Disordered" evidence="11">
    <location>
        <begin position="312"/>
        <end position="352"/>
    </location>
</feature>
<evidence type="ECO:0000256" key="11">
    <source>
        <dbReference type="SAM" id="MobiDB-lite"/>
    </source>
</evidence>
<evidence type="ECO:0000259" key="12">
    <source>
        <dbReference type="PROSITE" id="PS50011"/>
    </source>
</evidence>
<feature type="coiled-coil region" evidence="10">
    <location>
        <begin position="624"/>
        <end position="651"/>
    </location>
</feature>
<evidence type="ECO:0000256" key="4">
    <source>
        <dbReference type="ARBA" id="ARBA00022679"/>
    </source>
</evidence>
<evidence type="ECO:0000256" key="3">
    <source>
        <dbReference type="ARBA" id="ARBA00022553"/>
    </source>
</evidence>
<keyword evidence="13" id="KW-1185">Reference proteome</keyword>
<keyword evidence="7" id="KW-0067">ATP-binding</keyword>
<accession>A0A6I9VNR0</accession>
<dbReference type="Gene3D" id="1.10.510.10">
    <property type="entry name" value="Transferase(Phosphotransferase) domain 1"/>
    <property type="match status" value="1"/>
</dbReference>
<dbReference type="Pfam" id="PF00069">
    <property type="entry name" value="Pkinase"/>
    <property type="match status" value="2"/>
</dbReference>
<evidence type="ECO:0000256" key="10">
    <source>
        <dbReference type="SAM" id="Coils"/>
    </source>
</evidence>
<dbReference type="GO" id="GO:0005634">
    <property type="term" value="C:nucleus"/>
    <property type="evidence" value="ECO:0007669"/>
    <property type="project" value="TreeGrafter"/>
</dbReference>
<dbReference type="PROSITE" id="PS50011">
    <property type="entry name" value="PROTEIN_KINASE_DOM"/>
    <property type="match status" value="1"/>
</dbReference>
<dbReference type="SUPFAM" id="SSF56112">
    <property type="entry name" value="Protein kinase-like (PK-like)"/>
    <property type="match status" value="1"/>
</dbReference>
<reference evidence="14" key="1">
    <citation type="submission" date="2025-08" db="UniProtKB">
        <authorList>
            <consortium name="RefSeq"/>
        </authorList>
    </citation>
    <scope>IDENTIFICATION</scope>
</reference>
<gene>
    <name evidence="14" type="primary">LOC105422553</name>
</gene>
<sequence>MSRSLELYIPSPWILTPSNLIENCLNAILANKILGKFRRNRGAVSQSVLGCPRVMENAKRESKSVHYRAEKSAEHNANHPWNALTTVTAFDTGNNTDSTICLDNLNENQTRIVQQPPRLNPATSVLVESLIQQLCTMLEGDKVRRNKLYYAICDKLCELQLINDTYKTVEFGILRGKYQKALYHLFTLARGEFGDDRTLSLSGPGFAIPELSRYHSEFHELSFIARGGFGDVYKALHRLDGTEYAIKKIIVPADRSEIIKQQLNEVKALAKLTHTNIVSYKAAWIESMLPSLHTSNVSTNFGSYKLHTSKYRRTTKSRKSLSIGNLLKDNKNDTSRKERRRNGSSVDDDDSHDVINERFEELNSSINIIGKRIVEENIIEEYTNESSSDIVSFRNSNSNEILDQTNSDTSNSSSCEDTSNREICTYANNKNRQYLTLYIQMALCEQTLEQWLRHKINVTSEPMIRAIFQQILCGVNYMHSREIVHHDIKPSNIFISTSGQLQIQLGDFGLACPRKENHQSVVGTHIYAAPEQLQGKCDPKSDIYSIGIVLIELSVLIKTQMELSSIINSLKYGNIPETLVKYKWAHMIKLLVQEDPTKRPSMSQLLQDFSEDKDVIITGLKDTIMNLENDNRHKDHTIQELQEEIALLKKN</sequence>
<dbReference type="OrthoDB" id="1405469at2759"/>
<dbReference type="GeneID" id="105422553"/>
<evidence type="ECO:0000256" key="5">
    <source>
        <dbReference type="ARBA" id="ARBA00022741"/>
    </source>
</evidence>
<dbReference type="GO" id="GO:0005524">
    <property type="term" value="F:ATP binding"/>
    <property type="evidence" value="ECO:0007669"/>
    <property type="project" value="UniProtKB-KW"/>
</dbReference>
<comment type="similarity">
    <text evidence="8">Belongs to the protein kinase superfamily. Ser/Thr protein kinase family. GCN2 subfamily.</text>
</comment>
<dbReference type="InterPro" id="IPR000719">
    <property type="entry name" value="Prot_kinase_dom"/>
</dbReference>
<keyword evidence="3" id="KW-0597">Phosphoprotein</keyword>
<evidence type="ECO:0000313" key="13">
    <source>
        <dbReference type="Proteomes" id="UP000504615"/>
    </source>
</evidence>
<keyword evidence="10" id="KW-0175">Coiled coil</keyword>
<dbReference type="InterPro" id="IPR008271">
    <property type="entry name" value="Ser/Thr_kinase_AS"/>
</dbReference>
<dbReference type="InterPro" id="IPR054521">
    <property type="entry name" value="HRI2_3H"/>
</dbReference>
<evidence type="ECO:0000256" key="9">
    <source>
        <dbReference type="ARBA" id="ARBA00042914"/>
    </source>
</evidence>
<dbReference type="InterPro" id="IPR050339">
    <property type="entry name" value="CC_SR_Kinase"/>
</dbReference>
<dbReference type="EC" id="2.7.11.1" evidence="1"/>
<keyword evidence="2" id="KW-0723">Serine/threonine-protein kinase</keyword>
<organism evidence="13 14">
    <name type="scientific">Pogonomyrmex barbatus</name>
    <name type="common">red harvester ant</name>
    <dbReference type="NCBI Taxonomy" id="144034"/>
    <lineage>
        <taxon>Eukaryota</taxon>
        <taxon>Metazoa</taxon>
        <taxon>Ecdysozoa</taxon>
        <taxon>Arthropoda</taxon>
        <taxon>Hexapoda</taxon>
        <taxon>Insecta</taxon>
        <taxon>Pterygota</taxon>
        <taxon>Neoptera</taxon>
        <taxon>Endopterygota</taxon>
        <taxon>Hymenoptera</taxon>
        <taxon>Apocrita</taxon>
        <taxon>Aculeata</taxon>
        <taxon>Formicoidea</taxon>
        <taxon>Formicidae</taxon>
        <taxon>Myrmicinae</taxon>
        <taxon>Pogonomyrmex</taxon>
    </lineage>
</organism>
<feature type="domain" description="Protein kinase" evidence="12">
    <location>
        <begin position="218"/>
        <end position="617"/>
    </location>
</feature>
<keyword evidence="6 14" id="KW-0418">Kinase</keyword>
<dbReference type="AlphaFoldDB" id="A0A6I9VNR0"/>
<evidence type="ECO:0000313" key="14">
    <source>
        <dbReference type="RefSeq" id="XP_011630273.1"/>
    </source>
</evidence>
<keyword evidence="5" id="KW-0547">Nucleotide-binding</keyword>
<dbReference type="Proteomes" id="UP000504615">
    <property type="component" value="Unplaced"/>
</dbReference>
<dbReference type="KEGG" id="pbar:105422553"/>
<proteinExistence type="inferred from homology"/>
<dbReference type="SMART" id="SM00220">
    <property type="entry name" value="S_TKc"/>
    <property type="match status" value="1"/>
</dbReference>
<dbReference type="GO" id="GO:0004694">
    <property type="term" value="F:eukaryotic translation initiation factor 2alpha kinase activity"/>
    <property type="evidence" value="ECO:0007669"/>
    <property type="project" value="TreeGrafter"/>
</dbReference>
<dbReference type="InterPro" id="IPR011009">
    <property type="entry name" value="Kinase-like_dom_sf"/>
</dbReference>
<evidence type="ECO:0000256" key="6">
    <source>
        <dbReference type="ARBA" id="ARBA00022777"/>
    </source>
</evidence>
<dbReference type="PANTHER" id="PTHR11042">
    <property type="entry name" value="EUKARYOTIC TRANSLATION INITIATION FACTOR 2-ALPHA KINASE EIF2-ALPHA KINASE -RELATED"/>
    <property type="match status" value="1"/>
</dbReference>
<evidence type="ECO:0000256" key="2">
    <source>
        <dbReference type="ARBA" id="ARBA00022527"/>
    </source>
</evidence>
<protein>
    <recommendedName>
        <fullName evidence="1">non-specific serine/threonine protein kinase</fullName>
        <ecNumber evidence="1">2.7.11.1</ecNumber>
    </recommendedName>
    <alternativeName>
        <fullName evidence="9">Heme-regulated eukaryotic initiation factor eIF-2-alpha kinase</fullName>
    </alternativeName>
</protein>
<keyword evidence="4" id="KW-0808">Transferase</keyword>
<dbReference type="PANTHER" id="PTHR11042:SF187">
    <property type="entry name" value="EUKARYOTIC TRANSLATION INITIATION FACTOR 2-ALPHA KINASE 2"/>
    <property type="match status" value="1"/>
</dbReference>
<dbReference type="Gene3D" id="3.30.200.20">
    <property type="entry name" value="Phosphorylase Kinase, domain 1"/>
    <property type="match status" value="1"/>
</dbReference>
<dbReference type="RefSeq" id="XP_011630273.1">
    <property type="nucleotide sequence ID" value="XM_011631971.2"/>
</dbReference>
<evidence type="ECO:0000256" key="8">
    <source>
        <dbReference type="ARBA" id="ARBA00037982"/>
    </source>
</evidence>
<evidence type="ECO:0000256" key="7">
    <source>
        <dbReference type="ARBA" id="ARBA00022840"/>
    </source>
</evidence>
<dbReference type="Pfam" id="PF22949">
    <property type="entry name" value="HRI2_3H"/>
    <property type="match status" value="1"/>
</dbReference>